<reference evidence="9 10" key="1">
    <citation type="submission" date="2017-03" db="EMBL/GenBank/DDBJ databases">
        <title>Draft Genome sequence of Marispirochaeta sp. strain JC444.</title>
        <authorList>
            <person name="Shivani Y."/>
            <person name="Subhash Y."/>
            <person name="Sasikala C."/>
            <person name="Ramana C."/>
        </authorList>
    </citation>
    <scope>NUCLEOTIDE SEQUENCE [LARGE SCALE GENOMIC DNA]</scope>
    <source>
        <strain evidence="9 10">JC444</strain>
    </source>
</reference>
<evidence type="ECO:0000259" key="8">
    <source>
        <dbReference type="Pfam" id="PF01207"/>
    </source>
</evidence>
<keyword evidence="1 5" id="KW-0285">Flavoprotein</keyword>
<dbReference type="InterPro" id="IPR035587">
    <property type="entry name" value="DUS-like_FMN-bd"/>
</dbReference>
<dbReference type="STRING" id="1963862.B4O97_15130"/>
<dbReference type="EMBL" id="MWQY01000018">
    <property type="protein sequence ID" value="ORC32980.1"/>
    <property type="molecule type" value="Genomic_DNA"/>
</dbReference>
<dbReference type="GO" id="GO:0017150">
    <property type="term" value="F:tRNA dihydrouridine synthase activity"/>
    <property type="evidence" value="ECO:0007669"/>
    <property type="project" value="InterPro"/>
</dbReference>
<dbReference type="AlphaFoldDB" id="A0A1Y1RV10"/>
<proteinExistence type="inferred from homology"/>
<comment type="cofactor">
    <cofactor evidence="5 7">
        <name>FMN</name>
        <dbReference type="ChEBI" id="CHEBI:58210"/>
    </cofactor>
</comment>
<evidence type="ECO:0000256" key="7">
    <source>
        <dbReference type="PIRSR" id="PIRSR006621-2"/>
    </source>
</evidence>
<comment type="similarity">
    <text evidence="5">Belongs to the dus family.</text>
</comment>
<dbReference type="Pfam" id="PF01207">
    <property type="entry name" value="Dus"/>
    <property type="match status" value="1"/>
</dbReference>
<accession>A0A1Y1RV10</accession>
<feature type="binding site" evidence="7">
    <location>
        <position position="80"/>
    </location>
    <ligand>
        <name>FMN</name>
        <dbReference type="ChEBI" id="CHEBI:58210"/>
    </ligand>
</feature>
<feature type="domain" description="DUS-like FMN-binding" evidence="8">
    <location>
        <begin position="21"/>
        <end position="253"/>
    </location>
</feature>
<evidence type="ECO:0000256" key="3">
    <source>
        <dbReference type="ARBA" id="ARBA00022694"/>
    </source>
</evidence>
<dbReference type="PANTHER" id="PTHR45846:SF1">
    <property type="entry name" value="TRNA-DIHYDROURIDINE(47) SYNTHASE [NAD(P)(+)]-LIKE"/>
    <property type="match status" value="1"/>
</dbReference>
<comment type="function">
    <text evidence="5">Catalyzes the synthesis of 5,6-dihydrouridine (D), a modified base found in the D-loop of most tRNAs, via the reduction of the C5-C6 double bond in target uridines.</text>
</comment>
<comment type="caution">
    <text evidence="9">The sequence shown here is derived from an EMBL/GenBank/DDBJ whole genome shotgun (WGS) entry which is preliminary data.</text>
</comment>
<dbReference type="GO" id="GO:0003723">
    <property type="term" value="F:RNA binding"/>
    <property type="evidence" value="ECO:0007669"/>
    <property type="project" value="TreeGrafter"/>
</dbReference>
<feature type="binding site" evidence="7">
    <location>
        <position position="178"/>
    </location>
    <ligand>
        <name>FMN</name>
        <dbReference type="ChEBI" id="CHEBI:58210"/>
    </ligand>
</feature>
<name>A0A1Y1RV10_9SPIO</name>
<dbReference type="PANTHER" id="PTHR45846">
    <property type="entry name" value="TRNA-DIHYDROURIDINE(47) SYNTHASE [NAD(P)(+)]-LIKE"/>
    <property type="match status" value="1"/>
</dbReference>
<keyword evidence="4 5" id="KW-0560">Oxidoreductase</keyword>
<dbReference type="PIRSF" id="PIRSF006621">
    <property type="entry name" value="Dus"/>
    <property type="match status" value="1"/>
</dbReference>
<gene>
    <name evidence="9" type="ORF">B4O97_15130</name>
</gene>
<dbReference type="OrthoDB" id="9764501at2"/>
<keyword evidence="7" id="KW-0547">Nucleotide-binding</keyword>
<organism evidence="9 10">
    <name type="scientific">Marispirochaeta aestuarii</name>
    <dbReference type="NCBI Taxonomy" id="1963862"/>
    <lineage>
        <taxon>Bacteria</taxon>
        <taxon>Pseudomonadati</taxon>
        <taxon>Spirochaetota</taxon>
        <taxon>Spirochaetia</taxon>
        <taxon>Spirochaetales</taxon>
        <taxon>Spirochaetaceae</taxon>
        <taxon>Marispirochaeta</taxon>
    </lineage>
</organism>
<dbReference type="EC" id="1.3.1.-" evidence="5"/>
<feature type="binding site" evidence="7">
    <location>
        <begin position="234"/>
        <end position="235"/>
    </location>
    <ligand>
        <name>FMN</name>
        <dbReference type="ChEBI" id="CHEBI:58210"/>
    </ligand>
</feature>
<feature type="binding site" evidence="7">
    <location>
        <position position="149"/>
    </location>
    <ligand>
        <name>FMN</name>
        <dbReference type="ChEBI" id="CHEBI:58210"/>
    </ligand>
</feature>
<evidence type="ECO:0000313" key="10">
    <source>
        <dbReference type="Proteomes" id="UP000192343"/>
    </source>
</evidence>
<dbReference type="InterPro" id="IPR013785">
    <property type="entry name" value="Aldolase_TIM"/>
</dbReference>
<keyword evidence="10" id="KW-1185">Reference proteome</keyword>
<dbReference type="SUPFAM" id="SSF51395">
    <property type="entry name" value="FMN-linked oxidoreductases"/>
    <property type="match status" value="1"/>
</dbReference>
<evidence type="ECO:0000256" key="2">
    <source>
        <dbReference type="ARBA" id="ARBA00022643"/>
    </source>
</evidence>
<evidence type="ECO:0000256" key="1">
    <source>
        <dbReference type="ARBA" id="ARBA00022630"/>
    </source>
</evidence>
<protein>
    <recommendedName>
        <fullName evidence="5">tRNA-dihydrouridine synthase</fullName>
        <ecNumber evidence="5">1.3.1.-</ecNumber>
    </recommendedName>
</protein>
<dbReference type="InterPro" id="IPR001269">
    <property type="entry name" value="DUS_fam"/>
</dbReference>
<evidence type="ECO:0000256" key="4">
    <source>
        <dbReference type="ARBA" id="ARBA00023002"/>
    </source>
</evidence>
<sequence>MGNPSPLRLGSSAGSSPLLVLAPLEGITTAAFRRAAMEMFGGLDGAIAPFIGTIRGARRYDYHLRDVLPGVNGTRPLIPQILGADPEGIVHVSRACADLGYTQVNWNIGCPIPNITRKKRGSGILPHPHLIEEVLSRSCRPDLPAFSVKLRLGLEEADEWREVLKVLNDFPLDFVVLHPRTGRQMYRGTPDREAYGEFLARCRHSLFYSGDINSAEDFQGISARFPETAGWLLGRGFLSRPVLAREIRSGRKESFAMKEIAHFLRRLADEFLASGAAPPWILGKMKLYFGYLKHGSDDAAQAGEFWTVLRGCREWSLFEDRLREFL</sequence>
<evidence type="ECO:0000256" key="6">
    <source>
        <dbReference type="PIRSR" id="PIRSR006621-1"/>
    </source>
</evidence>
<keyword evidence="2 5" id="KW-0288">FMN</keyword>
<feature type="active site" description="Proton donor" evidence="6">
    <location>
        <position position="110"/>
    </location>
</feature>
<dbReference type="CDD" id="cd02801">
    <property type="entry name" value="DUS_like_FMN"/>
    <property type="match status" value="1"/>
</dbReference>
<dbReference type="RefSeq" id="WP_083052093.1">
    <property type="nucleotide sequence ID" value="NZ_MWQY01000018.1"/>
</dbReference>
<dbReference type="GO" id="GO:0050660">
    <property type="term" value="F:flavin adenine dinucleotide binding"/>
    <property type="evidence" value="ECO:0007669"/>
    <property type="project" value="InterPro"/>
</dbReference>
<evidence type="ECO:0000256" key="5">
    <source>
        <dbReference type="PIRNR" id="PIRNR006621"/>
    </source>
</evidence>
<keyword evidence="3 5" id="KW-0819">tRNA processing</keyword>
<dbReference type="Gene3D" id="3.20.20.70">
    <property type="entry name" value="Aldolase class I"/>
    <property type="match status" value="1"/>
</dbReference>
<dbReference type="Proteomes" id="UP000192343">
    <property type="component" value="Unassembled WGS sequence"/>
</dbReference>
<evidence type="ECO:0000313" key="9">
    <source>
        <dbReference type="EMBL" id="ORC32980.1"/>
    </source>
</evidence>